<feature type="domain" description="C2H2-type" evidence="2">
    <location>
        <begin position="431"/>
        <end position="461"/>
    </location>
</feature>
<dbReference type="AlphaFoldDB" id="A0A9P8C318"/>
<feature type="region of interest" description="Disordered" evidence="1">
    <location>
        <begin position="459"/>
        <end position="492"/>
    </location>
</feature>
<protein>
    <recommendedName>
        <fullName evidence="2">C2H2-type domain-containing protein</fullName>
    </recommendedName>
</protein>
<feature type="domain" description="C2H2-type" evidence="2">
    <location>
        <begin position="395"/>
        <end position="421"/>
    </location>
</feature>
<organism evidence="3 4">
    <name type="scientific">Amylocarpus encephaloides</name>
    <dbReference type="NCBI Taxonomy" id="45428"/>
    <lineage>
        <taxon>Eukaryota</taxon>
        <taxon>Fungi</taxon>
        <taxon>Dikarya</taxon>
        <taxon>Ascomycota</taxon>
        <taxon>Pezizomycotina</taxon>
        <taxon>Leotiomycetes</taxon>
        <taxon>Helotiales</taxon>
        <taxon>Helotiales incertae sedis</taxon>
        <taxon>Amylocarpus</taxon>
    </lineage>
</organism>
<dbReference type="Pfam" id="PF26176">
    <property type="entry name" value="zf_C2H2_17_2"/>
    <property type="match status" value="1"/>
</dbReference>
<dbReference type="InterPro" id="IPR059009">
    <property type="entry name" value="Znf_C2H2_17_1st"/>
</dbReference>
<dbReference type="InterPro" id="IPR059095">
    <property type="entry name" value="Znf_C2H2_17_2nd"/>
</dbReference>
<feature type="compositionally biased region" description="Polar residues" evidence="1">
    <location>
        <begin position="114"/>
        <end position="138"/>
    </location>
</feature>
<feature type="compositionally biased region" description="Polar residues" evidence="1">
    <location>
        <begin position="85"/>
        <end position="108"/>
    </location>
</feature>
<feature type="region of interest" description="Disordered" evidence="1">
    <location>
        <begin position="80"/>
        <end position="140"/>
    </location>
</feature>
<evidence type="ECO:0000256" key="1">
    <source>
        <dbReference type="SAM" id="MobiDB-lite"/>
    </source>
</evidence>
<sequence>MPGISLRQTVPLQGQNSGAIWNLASQSYPHQDSTYPQTFHGVSDLFPIPQENQPAGRASIAGSTRSQWSCENAPVKFESPGMSRYPSQDSIGAHSQGTTHSAVNTYDQSRSRIYPTTSPGTFHNSPARSDVTGRSTSPEHAALCTPGQIDMPEFDYNSFSGEDITGNQQIYPGVDSQTIDASIAQPYPPLYAAAAEVDLFGPPFARGMASQDPMTGPSMYQNIADPGFQWDNTPDNFFASQRSSPTATEDTWSNPHLMTSSTNSPANYSEGVEAVSPRYVLDSPDLVELPPYATGDRVTRKPMGPRQSKVEADIAAGLQRNSGAVDAPDEAFKQQVGRSNPEENSARLHPLYQNVNPGPDGLYHCPWEAGSSCQHKPEKLKCNYDKYVDSHLKPYRCKVAACETLQFSSTACLLRHEREAHAMHGHGNKPFLCTHEGCERASSTNGFPRHWNLRDHMKRVHNDNGSTSPPPTARGKKRKSGEQPENRLPEKAVKSLASPVVVHQPQEPSLMDQYNQDFSDLLGVVEQLRDPKSPDHASLCTSTVNYINAMHLTSKHISGVPAAGNALVQQTG</sequence>
<evidence type="ECO:0000313" key="4">
    <source>
        <dbReference type="Proteomes" id="UP000824998"/>
    </source>
</evidence>
<dbReference type="Proteomes" id="UP000824998">
    <property type="component" value="Unassembled WGS sequence"/>
</dbReference>
<feature type="compositionally biased region" description="Basic and acidic residues" evidence="1">
    <location>
        <begin position="480"/>
        <end position="492"/>
    </location>
</feature>
<dbReference type="SMART" id="SM00355">
    <property type="entry name" value="ZnF_C2H2"/>
    <property type="match status" value="2"/>
</dbReference>
<feature type="region of interest" description="Disordered" evidence="1">
    <location>
        <begin position="239"/>
        <end position="269"/>
    </location>
</feature>
<dbReference type="InterPro" id="IPR013087">
    <property type="entry name" value="Znf_C2H2_type"/>
</dbReference>
<evidence type="ECO:0000259" key="2">
    <source>
        <dbReference type="SMART" id="SM00355"/>
    </source>
</evidence>
<dbReference type="Pfam" id="PF26177">
    <property type="entry name" value="zf_C2H2_17_1st"/>
    <property type="match status" value="1"/>
</dbReference>
<proteinExistence type="predicted"/>
<evidence type="ECO:0000313" key="3">
    <source>
        <dbReference type="EMBL" id="KAG9231657.1"/>
    </source>
</evidence>
<reference evidence="3" key="1">
    <citation type="journal article" date="2021" name="IMA Fungus">
        <title>Genomic characterization of three marine fungi, including Emericellopsis atlantica sp. nov. with signatures of a generalist lifestyle and marine biomass degradation.</title>
        <authorList>
            <person name="Hagestad O.C."/>
            <person name="Hou L."/>
            <person name="Andersen J.H."/>
            <person name="Hansen E.H."/>
            <person name="Altermark B."/>
            <person name="Li C."/>
            <person name="Kuhnert E."/>
            <person name="Cox R.J."/>
            <person name="Crous P.W."/>
            <person name="Spatafora J.W."/>
            <person name="Lail K."/>
            <person name="Amirebrahimi M."/>
            <person name="Lipzen A."/>
            <person name="Pangilinan J."/>
            <person name="Andreopoulos W."/>
            <person name="Hayes R.D."/>
            <person name="Ng V."/>
            <person name="Grigoriev I.V."/>
            <person name="Jackson S.A."/>
            <person name="Sutton T.D.S."/>
            <person name="Dobson A.D.W."/>
            <person name="Rama T."/>
        </authorList>
    </citation>
    <scope>NUCLEOTIDE SEQUENCE</scope>
    <source>
        <strain evidence="3">TRa018bII</strain>
    </source>
</reference>
<accession>A0A9P8C318</accession>
<feature type="region of interest" description="Disordered" evidence="1">
    <location>
        <begin position="319"/>
        <end position="344"/>
    </location>
</feature>
<dbReference type="OrthoDB" id="5062908at2759"/>
<dbReference type="EMBL" id="MU251588">
    <property type="protein sequence ID" value="KAG9231657.1"/>
    <property type="molecule type" value="Genomic_DNA"/>
</dbReference>
<dbReference type="Gene3D" id="3.30.160.60">
    <property type="entry name" value="Classic Zinc Finger"/>
    <property type="match status" value="1"/>
</dbReference>
<keyword evidence="4" id="KW-1185">Reference proteome</keyword>
<feature type="compositionally biased region" description="Polar residues" evidence="1">
    <location>
        <begin position="239"/>
        <end position="267"/>
    </location>
</feature>
<name>A0A9P8C318_9HELO</name>
<comment type="caution">
    <text evidence="3">The sequence shown here is derived from an EMBL/GenBank/DDBJ whole genome shotgun (WGS) entry which is preliminary data.</text>
</comment>
<gene>
    <name evidence="3" type="ORF">BJ875DRAFT_443882</name>
</gene>